<sequence>MSDTDELCLQIQQNAILLLNSKQKSKLINNLSKLIDLLPKNYEDYGQIFVSVCLPVRIYLKYVRCENLVENLDDETDGNLSKIFEILSILLEKSSNFDRFMDEKTLKMIGEFYHENFLLIFEPNGDNVRGSTNLRNQILKFSNNLSIKSTKLAAFIRTPRFRPALAFVIKSLLTILKREPENCIFELLEKILALDESLNVEFLPGLTAGLYTFAENCSRSHAFDADKLILVEKSIHIIERVIVIAVNLEKSQTWHTKASQPLKGLITSVIGRFLTHPIVEYRRFLLNFCSKLIDQQSPCLLDSKKPILLSLAVLITDDETKISKNDQISLQNKVCSTESDFLFNCLTQCSRRLSRTVGQQLLDFKMKIIWAELAGILILIGDDLNLYLLNESNLKLLCQSLIDSIDFSKSISELQPVVDLSRLSIEDDDCLRKLDVILQKPNDPRYLKLILSILLRCDQFDLICDYIYDRLSTSDQSKYTAAAYIMNNFLKINEVEKFGKKVLTCLLEEYVRRLMEISDDLIDDLKDDSSLRLCLQGLCLCFAKLESDGQPHLIRSLYVILRLFSLANYKVYSTCCLDSISKSLKFTSIQTLLLENFDYLSYNMIVKFKRLNCNPQLPSVLKSCLQLIDWRNLDQIKAVINQCLSILDFYQDDEENGIILATVIDCLSKFCVLCSELPIDRQIENYGLDFV</sequence>
<dbReference type="InterPro" id="IPR052587">
    <property type="entry name" value="TELO2-interacting_protein_1"/>
</dbReference>
<evidence type="ECO:0000313" key="1">
    <source>
        <dbReference type="Proteomes" id="UP000887565"/>
    </source>
</evidence>
<dbReference type="GO" id="GO:0005737">
    <property type="term" value="C:cytoplasm"/>
    <property type="evidence" value="ECO:0007669"/>
    <property type="project" value="TreeGrafter"/>
</dbReference>
<dbReference type="PANTHER" id="PTHR18460">
    <property type="entry name" value="TEL2 INTERACTING PROTEIN 1 TTI1 FAMILY MEMBER"/>
    <property type="match status" value="1"/>
</dbReference>
<organism evidence="1 2">
    <name type="scientific">Romanomermis culicivorax</name>
    <name type="common">Nematode worm</name>
    <dbReference type="NCBI Taxonomy" id="13658"/>
    <lineage>
        <taxon>Eukaryota</taxon>
        <taxon>Metazoa</taxon>
        <taxon>Ecdysozoa</taxon>
        <taxon>Nematoda</taxon>
        <taxon>Enoplea</taxon>
        <taxon>Dorylaimia</taxon>
        <taxon>Mermithida</taxon>
        <taxon>Mermithoidea</taxon>
        <taxon>Mermithidae</taxon>
        <taxon>Romanomermis</taxon>
    </lineage>
</organism>
<keyword evidence="1" id="KW-1185">Reference proteome</keyword>
<reference evidence="2" key="1">
    <citation type="submission" date="2022-11" db="UniProtKB">
        <authorList>
            <consortium name="WormBaseParasite"/>
        </authorList>
    </citation>
    <scope>IDENTIFICATION</scope>
</reference>
<dbReference type="WBParaSite" id="nRc.2.0.1.t16120-RA">
    <property type="protein sequence ID" value="nRc.2.0.1.t16120-RA"/>
    <property type="gene ID" value="nRc.2.0.1.g16120"/>
</dbReference>
<protein>
    <submittedName>
        <fullName evidence="2">Uncharacterized protein</fullName>
    </submittedName>
</protein>
<dbReference type="Pfam" id="PF21547">
    <property type="entry name" value="TTI1"/>
    <property type="match status" value="1"/>
</dbReference>
<dbReference type="PANTHER" id="PTHR18460:SF3">
    <property type="entry name" value="TELO2-INTERACTING PROTEIN 1 HOMOLOG"/>
    <property type="match status" value="1"/>
</dbReference>
<dbReference type="Proteomes" id="UP000887565">
    <property type="component" value="Unplaced"/>
</dbReference>
<dbReference type="AlphaFoldDB" id="A0A915IQH2"/>
<proteinExistence type="predicted"/>
<name>A0A915IQH2_ROMCU</name>
<dbReference type="InterPro" id="IPR049362">
    <property type="entry name" value="TTI1_rpt"/>
</dbReference>
<accession>A0A915IQH2</accession>
<evidence type="ECO:0000313" key="2">
    <source>
        <dbReference type="WBParaSite" id="nRc.2.0.1.t16120-RA"/>
    </source>
</evidence>